<proteinExistence type="predicted"/>
<name>A0ABD2W2P1_9HYME</name>
<dbReference type="AlphaFoldDB" id="A0ABD2W2P1"/>
<gene>
    <name evidence="1" type="ORF">TKK_017274</name>
</gene>
<sequence length="82" mass="9507">MFFCSLSSFKDVPLGRAPPDALYIFFNIETRAAARAPRSVRGKMLLSLPREKLRDDRRTTIRIRRETRSTPTLMNKLDPQLV</sequence>
<accession>A0ABD2W2P1</accession>
<keyword evidence="2" id="KW-1185">Reference proteome</keyword>
<dbReference type="EMBL" id="JBJJXI010000137">
    <property type="protein sequence ID" value="KAL3387310.1"/>
    <property type="molecule type" value="Genomic_DNA"/>
</dbReference>
<reference evidence="1 2" key="1">
    <citation type="journal article" date="2024" name="bioRxiv">
        <title>A reference genome for Trichogramma kaykai: A tiny desert-dwelling parasitoid wasp with competing sex-ratio distorters.</title>
        <authorList>
            <person name="Culotta J."/>
            <person name="Lindsey A.R."/>
        </authorList>
    </citation>
    <scope>NUCLEOTIDE SEQUENCE [LARGE SCALE GENOMIC DNA]</scope>
    <source>
        <strain evidence="1 2">KSX58</strain>
    </source>
</reference>
<evidence type="ECO:0000313" key="2">
    <source>
        <dbReference type="Proteomes" id="UP001627154"/>
    </source>
</evidence>
<dbReference type="Proteomes" id="UP001627154">
    <property type="component" value="Unassembled WGS sequence"/>
</dbReference>
<comment type="caution">
    <text evidence="1">The sequence shown here is derived from an EMBL/GenBank/DDBJ whole genome shotgun (WGS) entry which is preliminary data.</text>
</comment>
<organism evidence="1 2">
    <name type="scientific">Trichogramma kaykai</name>
    <dbReference type="NCBI Taxonomy" id="54128"/>
    <lineage>
        <taxon>Eukaryota</taxon>
        <taxon>Metazoa</taxon>
        <taxon>Ecdysozoa</taxon>
        <taxon>Arthropoda</taxon>
        <taxon>Hexapoda</taxon>
        <taxon>Insecta</taxon>
        <taxon>Pterygota</taxon>
        <taxon>Neoptera</taxon>
        <taxon>Endopterygota</taxon>
        <taxon>Hymenoptera</taxon>
        <taxon>Apocrita</taxon>
        <taxon>Proctotrupomorpha</taxon>
        <taxon>Chalcidoidea</taxon>
        <taxon>Trichogrammatidae</taxon>
        <taxon>Trichogramma</taxon>
    </lineage>
</organism>
<evidence type="ECO:0000313" key="1">
    <source>
        <dbReference type="EMBL" id="KAL3387310.1"/>
    </source>
</evidence>
<protein>
    <submittedName>
        <fullName evidence="1">Uncharacterized protein</fullName>
    </submittedName>
</protein>